<keyword evidence="1" id="KW-1133">Transmembrane helix</keyword>
<organism evidence="2 3">
    <name type="scientific">Thermaerobacter subterraneus DSM 13965</name>
    <dbReference type="NCBI Taxonomy" id="867903"/>
    <lineage>
        <taxon>Bacteria</taxon>
        <taxon>Bacillati</taxon>
        <taxon>Bacillota</taxon>
        <taxon>Clostridia</taxon>
        <taxon>Eubacteriales</taxon>
        <taxon>Clostridiales Family XVII. Incertae Sedis</taxon>
        <taxon>Thermaerobacter</taxon>
    </lineage>
</organism>
<dbReference type="Pfam" id="PF04964">
    <property type="entry name" value="Flp_Fap"/>
    <property type="match status" value="1"/>
</dbReference>
<dbReference type="eggNOG" id="COG3847">
    <property type="taxonomic scope" value="Bacteria"/>
</dbReference>
<dbReference type="HOGENOM" id="CLU_171854_4_3_9"/>
<dbReference type="Proteomes" id="UP000005710">
    <property type="component" value="Unassembled WGS sequence"/>
</dbReference>
<keyword evidence="1" id="KW-0472">Membrane</keyword>
<reference evidence="2" key="2">
    <citation type="submission" date="2012-10" db="EMBL/GenBank/DDBJ databases">
        <title>Improved high-quality draft of Thermaerobacter subterraneus C21, DSM 13965.</title>
        <authorList>
            <consortium name="DOE Joint Genome Institute"/>
            <person name="Eisen J."/>
            <person name="Huntemann M."/>
            <person name="Wei C.-L."/>
            <person name="Han J."/>
            <person name="Detter J.C."/>
            <person name="Han C."/>
            <person name="Tapia R."/>
            <person name="Chen A."/>
            <person name="Kyrpides N."/>
            <person name="Mavromatis K."/>
            <person name="Markowitz V."/>
            <person name="Szeto E."/>
            <person name="Ivanova N."/>
            <person name="Mikhailova N."/>
            <person name="Ovchinnikova G."/>
            <person name="Pagani I."/>
            <person name="Pati A."/>
            <person name="Goodwin L."/>
            <person name="Nordberg H.P."/>
            <person name="Cantor M.N."/>
            <person name="Hua S.X."/>
            <person name="Woyke T."/>
            <person name="Eisen J."/>
            <person name="Klenk H.-P."/>
        </authorList>
    </citation>
    <scope>NUCLEOTIDE SEQUENCE [LARGE SCALE GENOMIC DNA]</scope>
    <source>
        <strain evidence="2">DSM 13965</strain>
    </source>
</reference>
<dbReference type="InterPro" id="IPR007047">
    <property type="entry name" value="Flp_Fap"/>
</dbReference>
<protein>
    <submittedName>
        <fullName evidence="2">Flp pilus assembly protein, pilin Flp</fullName>
    </submittedName>
</protein>
<feature type="transmembrane region" description="Helical" evidence="1">
    <location>
        <begin position="26"/>
        <end position="44"/>
    </location>
</feature>
<evidence type="ECO:0000313" key="2">
    <source>
        <dbReference type="EMBL" id="EKP93789.1"/>
    </source>
</evidence>
<evidence type="ECO:0000313" key="3">
    <source>
        <dbReference type="Proteomes" id="UP000005710"/>
    </source>
</evidence>
<proteinExistence type="predicted"/>
<reference evidence="2" key="1">
    <citation type="submission" date="2010-10" db="EMBL/GenBank/DDBJ databases">
        <authorList>
            <consortium name="US DOE Joint Genome Institute (JGI-PGF)"/>
            <person name="Lucas S."/>
            <person name="Copeland A."/>
            <person name="Lapidus A."/>
            <person name="Bruce D."/>
            <person name="Goodwin L."/>
            <person name="Pitluck S."/>
            <person name="Kyrpides N."/>
            <person name="Mavromatis K."/>
            <person name="Detter J.C."/>
            <person name="Han C."/>
            <person name="Land M."/>
            <person name="Hauser L."/>
            <person name="Markowitz V."/>
            <person name="Cheng J.-F."/>
            <person name="Hugenholtz P."/>
            <person name="Woyke T."/>
            <person name="Wu D."/>
            <person name="Pukall R."/>
            <person name="Wahrenburg C."/>
            <person name="Brambilla E."/>
            <person name="Klenk H.-P."/>
            <person name="Eisen J.A."/>
        </authorList>
    </citation>
    <scope>NUCLEOTIDE SEQUENCE [LARGE SCALE GENOMIC DNA]</scope>
    <source>
        <strain evidence="2">DSM 13965</strain>
    </source>
</reference>
<keyword evidence="1" id="KW-0812">Transmembrane</keyword>
<sequence>MLRLMAWWEGVKFRLRDEAGQGMVEYGLIIALIAVVLIGALVAMQGGLSAIFERVSTTLEKAAQSE</sequence>
<dbReference type="STRING" id="867903.ThesuDRAFT_00033"/>
<dbReference type="RefSeq" id="WP_006904735.1">
    <property type="nucleotide sequence ID" value="NZ_JH976536.1"/>
</dbReference>
<accession>K6PZ01</accession>
<gene>
    <name evidence="2" type="ORF">ThesuDRAFT_00033</name>
</gene>
<keyword evidence="3" id="KW-1185">Reference proteome</keyword>
<dbReference type="AlphaFoldDB" id="K6PZ01"/>
<name>K6PZ01_9FIRM</name>
<evidence type="ECO:0000256" key="1">
    <source>
        <dbReference type="SAM" id="Phobius"/>
    </source>
</evidence>
<comment type="caution">
    <text evidence="2">The sequence shown here is derived from an EMBL/GenBank/DDBJ whole genome shotgun (WGS) entry which is preliminary data.</text>
</comment>
<dbReference type="EMBL" id="AENY02000004">
    <property type="protein sequence ID" value="EKP93789.1"/>
    <property type="molecule type" value="Genomic_DNA"/>
</dbReference>